<dbReference type="Proteomes" id="UP000184278">
    <property type="component" value="Unassembled WGS sequence"/>
</dbReference>
<feature type="domain" description="Methyltransferase" evidence="1">
    <location>
        <begin position="57"/>
        <end position="182"/>
    </location>
</feature>
<dbReference type="SUPFAM" id="SSF53335">
    <property type="entry name" value="S-adenosyl-L-methionine-dependent methyltransferases"/>
    <property type="match status" value="1"/>
</dbReference>
<dbReference type="PANTHER" id="PTHR47739">
    <property type="entry name" value="TRNA1(VAL) (ADENINE(37)-N6)-METHYLTRANSFERASE"/>
    <property type="match status" value="1"/>
</dbReference>
<keyword evidence="2" id="KW-0808">Transferase</keyword>
<organism evidence="2 3">
    <name type="scientific">Butyrivibrio fibrisolvens DSM 3071</name>
    <dbReference type="NCBI Taxonomy" id="1121131"/>
    <lineage>
        <taxon>Bacteria</taxon>
        <taxon>Bacillati</taxon>
        <taxon>Bacillota</taxon>
        <taxon>Clostridia</taxon>
        <taxon>Lachnospirales</taxon>
        <taxon>Lachnospiraceae</taxon>
        <taxon>Butyrivibrio</taxon>
    </lineage>
</organism>
<dbReference type="EMBL" id="FQXK01000027">
    <property type="protein sequence ID" value="SHI34778.1"/>
    <property type="molecule type" value="Genomic_DNA"/>
</dbReference>
<name>A0A1M6AEQ8_BUTFI</name>
<dbReference type="OrthoDB" id="9777257at2"/>
<dbReference type="InterPro" id="IPR029063">
    <property type="entry name" value="SAM-dependent_MTases_sf"/>
</dbReference>
<dbReference type="Pfam" id="PF13847">
    <property type="entry name" value="Methyltransf_31"/>
    <property type="match status" value="1"/>
</dbReference>
<proteinExistence type="predicted"/>
<keyword evidence="3" id="KW-1185">Reference proteome</keyword>
<dbReference type="RefSeq" id="WP_073388863.1">
    <property type="nucleotide sequence ID" value="NZ_FQXK01000027.1"/>
</dbReference>
<dbReference type="GO" id="GO:0008168">
    <property type="term" value="F:methyltransferase activity"/>
    <property type="evidence" value="ECO:0007669"/>
    <property type="project" value="UniProtKB-KW"/>
</dbReference>
<dbReference type="GO" id="GO:0032259">
    <property type="term" value="P:methylation"/>
    <property type="evidence" value="ECO:0007669"/>
    <property type="project" value="UniProtKB-KW"/>
</dbReference>
<dbReference type="CDD" id="cd02440">
    <property type="entry name" value="AdoMet_MTases"/>
    <property type="match status" value="1"/>
</dbReference>
<dbReference type="InterPro" id="IPR050210">
    <property type="entry name" value="tRNA_Adenine-N(6)_MTase"/>
</dbReference>
<sequence length="257" mass="28508">MEVELKPGERIDDLQRDGLRIIQDPERFCFGMDAVLLSGFATAADPVKGIVVGNSMEGKRVLDMGTGTGILPILLSSKTKASELIGLEIQEDSAEMAKRSIDLNDLSPRVSIVCGDIKDASNIFGAASFDVITCNPPYMIGGHGLQNPDSPKAIARHEVMCTFEDIATQAEKLLKPSGRLFLVHRPFRLSEIMVTLTKHRLEPKRMQLVYPYIDKEPNMVLIEAVRGGKPRITVERPLIIYKAPGEYTQEVYDIYGY</sequence>
<dbReference type="Gene3D" id="3.40.50.150">
    <property type="entry name" value="Vaccinia Virus protein VP39"/>
    <property type="match status" value="1"/>
</dbReference>
<evidence type="ECO:0000313" key="3">
    <source>
        <dbReference type="Proteomes" id="UP000184278"/>
    </source>
</evidence>
<keyword evidence="2" id="KW-0489">Methyltransferase</keyword>
<dbReference type="GeneID" id="89507943"/>
<gene>
    <name evidence="2" type="ORF">SAMN02745229_02940</name>
</gene>
<dbReference type="STRING" id="1121131.SAMN02745229_02940"/>
<accession>A0A1M6AEQ8</accession>
<protein>
    <submittedName>
        <fullName evidence="2">tRNA1Val (Adenine37-N6)-methyltransferase</fullName>
    </submittedName>
</protein>
<reference evidence="3" key="1">
    <citation type="submission" date="2016-11" db="EMBL/GenBank/DDBJ databases">
        <authorList>
            <person name="Varghese N."/>
            <person name="Submissions S."/>
        </authorList>
    </citation>
    <scope>NUCLEOTIDE SEQUENCE [LARGE SCALE GENOMIC DNA]</scope>
    <source>
        <strain evidence="3">DSM 3071</strain>
    </source>
</reference>
<evidence type="ECO:0000259" key="1">
    <source>
        <dbReference type="Pfam" id="PF13847"/>
    </source>
</evidence>
<dbReference type="InterPro" id="IPR025714">
    <property type="entry name" value="Methyltranfer_dom"/>
</dbReference>
<evidence type="ECO:0000313" key="2">
    <source>
        <dbReference type="EMBL" id="SHI34778.1"/>
    </source>
</evidence>
<dbReference type="AlphaFoldDB" id="A0A1M6AEQ8"/>
<dbReference type="PANTHER" id="PTHR47739:SF1">
    <property type="entry name" value="TRNA1(VAL) (ADENINE(37)-N6)-METHYLTRANSFERASE"/>
    <property type="match status" value="1"/>
</dbReference>